<gene>
    <name evidence="2" type="ORF">GMARGA_LOCUS7821</name>
</gene>
<protein>
    <submittedName>
        <fullName evidence="2">37136_t:CDS:1</fullName>
    </submittedName>
</protein>
<proteinExistence type="predicted"/>
<organism evidence="2 3">
    <name type="scientific">Gigaspora margarita</name>
    <dbReference type="NCBI Taxonomy" id="4874"/>
    <lineage>
        <taxon>Eukaryota</taxon>
        <taxon>Fungi</taxon>
        <taxon>Fungi incertae sedis</taxon>
        <taxon>Mucoromycota</taxon>
        <taxon>Glomeromycotina</taxon>
        <taxon>Glomeromycetes</taxon>
        <taxon>Diversisporales</taxon>
        <taxon>Gigasporaceae</taxon>
        <taxon>Gigaspora</taxon>
    </lineage>
</organism>
<name>A0ABN7UKP0_GIGMA</name>
<comment type="caution">
    <text evidence="2">The sequence shown here is derived from an EMBL/GenBank/DDBJ whole genome shotgun (WGS) entry which is preliminary data.</text>
</comment>
<dbReference type="EMBL" id="CAJVQB010003881">
    <property type="protein sequence ID" value="CAG8620611.1"/>
    <property type="molecule type" value="Genomic_DNA"/>
</dbReference>
<reference evidence="2 3" key="1">
    <citation type="submission" date="2021-06" db="EMBL/GenBank/DDBJ databases">
        <authorList>
            <person name="Kallberg Y."/>
            <person name="Tangrot J."/>
            <person name="Rosling A."/>
        </authorList>
    </citation>
    <scope>NUCLEOTIDE SEQUENCE [LARGE SCALE GENOMIC DNA]</scope>
    <source>
        <strain evidence="2 3">120-4 pot B 10/14</strain>
    </source>
</reference>
<dbReference type="Proteomes" id="UP000789901">
    <property type="component" value="Unassembled WGS sequence"/>
</dbReference>
<evidence type="ECO:0000313" key="2">
    <source>
        <dbReference type="EMBL" id="CAG8620611.1"/>
    </source>
</evidence>
<sequence length="112" mass="13546">MGRWLRSFTLENGIWCKKKSNDKENHDPHAVPARKVQAVKKPQTSESEEWLRYFSNLMNIIEEYKRDYEWKLVESYIDYAYIVFTEYETCELLEKKRMWRISCMEIAVPAIA</sequence>
<accession>A0ABN7UKP0</accession>
<evidence type="ECO:0000313" key="3">
    <source>
        <dbReference type="Proteomes" id="UP000789901"/>
    </source>
</evidence>
<feature type="region of interest" description="Disordered" evidence="1">
    <location>
        <begin position="19"/>
        <end position="38"/>
    </location>
</feature>
<keyword evidence="3" id="KW-1185">Reference proteome</keyword>
<feature type="compositionally biased region" description="Basic and acidic residues" evidence="1">
    <location>
        <begin position="19"/>
        <end position="29"/>
    </location>
</feature>
<evidence type="ECO:0000256" key="1">
    <source>
        <dbReference type="SAM" id="MobiDB-lite"/>
    </source>
</evidence>